<dbReference type="Proteomes" id="UP000192578">
    <property type="component" value="Unassembled WGS sequence"/>
</dbReference>
<reference evidence="12" key="1">
    <citation type="submission" date="2017-01" db="EMBL/GenBank/DDBJ databases">
        <title>Comparative genomics of anhydrobiosis in the tardigrade Hypsibius dujardini.</title>
        <authorList>
            <person name="Yoshida Y."/>
            <person name="Koutsovoulos G."/>
            <person name="Laetsch D."/>
            <person name="Stevens L."/>
            <person name="Kumar S."/>
            <person name="Horikawa D."/>
            <person name="Ishino K."/>
            <person name="Komine S."/>
            <person name="Tomita M."/>
            <person name="Blaxter M."/>
            <person name="Arakawa K."/>
        </authorList>
    </citation>
    <scope>NUCLEOTIDE SEQUENCE [LARGE SCALE GENOMIC DNA]</scope>
    <source>
        <strain evidence="12">Z151</strain>
    </source>
</reference>
<comment type="similarity">
    <text evidence="2 10">Belongs to the glycosyltransferase 31 family.</text>
</comment>
<evidence type="ECO:0000256" key="10">
    <source>
        <dbReference type="RuleBase" id="RU363063"/>
    </source>
</evidence>
<evidence type="ECO:0000256" key="2">
    <source>
        <dbReference type="ARBA" id="ARBA00008661"/>
    </source>
</evidence>
<dbReference type="OrthoDB" id="5512589at2759"/>
<evidence type="ECO:0000256" key="5">
    <source>
        <dbReference type="ARBA" id="ARBA00022692"/>
    </source>
</evidence>
<feature type="transmembrane region" description="Helical" evidence="10">
    <location>
        <begin position="20"/>
        <end position="49"/>
    </location>
</feature>
<evidence type="ECO:0000256" key="3">
    <source>
        <dbReference type="ARBA" id="ARBA00022676"/>
    </source>
</evidence>
<evidence type="ECO:0000256" key="1">
    <source>
        <dbReference type="ARBA" id="ARBA00004323"/>
    </source>
</evidence>
<evidence type="ECO:0000256" key="6">
    <source>
        <dbReference type="ARBA" id="ARBA00022968"/>
    </source>
</evidence>
<keyword evidence="4" id="KW-0808">Transferase</keyword>
<keyword evidence="5 10" id="KW-0812">Transmembrane</keyword>
<keyword evidence="3 10" id="KW-0328">Glycosyltransferase</keyword>
<keyword evidence="8 10" id="KW-0333">Golgi apparatus</keyword>
<accession>A0A1W0WHY5</accession>
<keyword evidence="9 10" id="KW-0472">Membrane</keyword>
<dbReference type="PANTHER" id="PTHR11214:SF364">
    <property type="entry name" value="HEXOSYLTRANSFERASE"/>
    <property type="match status" value="1"/>
</dbReference>
<dbReference type="GO" id="GO:0000139">
    <property type="term" value="C:Golgi membrane"/>
    <property type="evidence" value="ECO:0007669"/>
    <property type="project" value="UniProtKB-SubCell"/>
</dbReference>
<dbReference type="GO" id="GO:0016758">
    <property type="term" value="F:hexosyltransferase activity"/>
    <property type="evidence" value="ECO:0007669"/>
    <property type="project" value="InterPro"/>
</dbReference>
<comment type="subcellular location">
    <subcellularLocation>
        <location evidence="1 10">Golgi apparatus membrane</location>
        <topology evidence="1 10">Single-pass type II membrane protein</topology>
    </subcellularLocation>
</comment>
<evidence type="ECO:0000313" key="12">
    <source>
        <dbReference type="Proteomes" id="UP000192578"/>
    </source>
</evidence>
<dbReference type="EMBL" id="MTYJ01000099">
    <property type="protein sequence ID" value="OQV14797.1"/>
    <property type="molecule type" value="Genomic_DNA"/>
</dbReference>
<evidence type="ECO:0000313" key="11">
    <source>
        <dbReference type="EMBL" id="OQV14797.1"/>
    </source>
</evidence>
<dbReference type="Pfam" id="PF01762">
    <property type="entry name" value="Galactosyl_T"/>
    <property type="match status" value="1"/>
</dbReference>
<dbReference type="EC" id="2.4.1.-" evidence="10"/>
<dbReference type="InterPro" id="IPR002659">
    <property type="entry name" value="Glyco_trans_31"/>
</dbReference>
<dbReference type="PANTHER" id="PTHR11214">
    <property type="entry name" value="BETA-1,3-N-ACETYLGLUCOSAMINYLTRANSFERASE"/>
    <property type="match status" value="1"/>
</dbReference>
<proteinExistence type="inferred from homology"/>
<protein>
    <recommendedName>
        <fullName evidence="10">Hexosyltransferase</fullName>
        <ecNumber evidence="10">2.4.1.-</ecNumber>
    </recommendedName>
</protein>
<keyword evidence="6 10" id="KW-0735">Signal-anchor</keyword>
<sequence length="367" mass="41993">MHQALASGEDVRRCSFHGLLLCGMSCFGICSCLVLVILVAVAVILPLFFTETIRHYTTYNLYYNPITLPEPLFNNTNFILDDVPLNPNNTKYTLEPRICSDDPIHHPYLVLFIPSRPGNAQDRAALRETWGAHARLCNVRVVFGFGTFDSEDLFEEVRAENNLYGDLLQTSRVTDAYHNQTRLVLSFLEWGANHCQGAKFIGKADEDTWINIFGVLKYLQLPAASENAVIGHFLYKQPVKRLPEEKWFLTLAEFPNTTHPPFPVGQLYVFPQLSLRSVLSAAQNLTIHWLDDVFIGGQIPEFLKMTLIHVKERAQLYEVDRRNCFSRKVFIIHATSADRKRKIFYDSCMAVYRMESCQAHVDLLTLD</sequence>
<evidence type="ECO:0000256" key="9">
    <source>
        <dbReference type="ARBA" id="ARBA00023136"/>
    </source>
</evidence>
<keyword evidence="12" id="KW-1185">Reference proteome</keyword>
<organism evidence="11 12">
    <name type="scientific">Hypsibius exemplaris</name>
    <name type="common">Freshwater tardigrade</name>
    <dbReference type="NCBI Taxonomy" id="2072580"/>
    <lineage>
        <taxon>Eukaryota</taxon>
        <taxon>Metazoa</taxon>
        <taxon>Ecdysozoa</taxon>
        <taxon>Tardigrada</taxon>
        <taxon>Eutardigrada</taxon>
        <taxon>Parachela</taxon>
        <taxon>Hypsibioidea</taxon>
        <taxon>Hypsibiidae</taxon>
        <taxon>Hypsibius</taxon>
    </lineage>
</organism>
<evidence type="ECO:0000256" key="8">
    <source>
        <dbReference type="ARBA" id="ARBA00023034"/>
    </source>
</evidence>
<evidence type="ECO:0000256" key="7">
    <source>
        <dbReference type="ARBA" id="ARBA00022989"/>
    </source>
</evidence>
<evidence type="ECO:0000256" key="4">
    <source>
        <dbReference type="ARBA" id="ARBA00022679"/>
    </source>
</evidence>
<dbReference type="Gene3D" id="3.90.550.50">
    <property type="match status" value="1"/>
</dbReference>
<name>A0A1W0WHY5_HYPEX</name>
<dbReference type="GO" id="GO:0006493">
    <property type="term" value="P:protein O-linked glycosylation"/>
    <property type="evidence" value="ECO:0007669"/>
    <property type="project" value="TreeGrafter"/>
</dbReference>
<keyword evidence="7 10" id="KW-1133">Transmembrane helix</keyword>
<dbReference type="AlphaFoldDB" id="A0A1W0WHY5"/>
<gene>
    <name evidence="11" type="ORF">BV898_11060</name>
</gene>
<comment type="caution">
    <text evidence="11">The sequence shown here is derived from an EMBL/GenBank/DDBJ whole genome shotgun (WGS) entry which is preliminary data.</text>
</comment>